<protein>
    <submittedName>
        <fullName evidence="2">Uncharacterized protein</fullName>
    </submittedName>
</protein>
<evidence type="ECO:0000256" key="1">
    <source>
        <dbReference type="SAM" id="SignalP"/>
    </source>
</evidence>
<dbReference type="Proteomes" id="UP000005713">
    <property type="component" value="Unassembled WGS sequence"/>
</dbReference>
<evidence type="ECO:0000313" key="3">
    <source>
        <dbReference type="Proteomes" id="UP000005713"/>
    </source>
</evidence>
<name>A3JXF6_SAGS3</name>
<sequence length="99" mass="10676">MLRSNRESCYAAEMRYALALLLSLPGLALADETPTDCACINRDGSETPLGQIACLSVGGETFLARCAMSQNVLTWRRVQDGCLSSQARPISVPDTLPRS</sequence>
<feature type="signal peptide" evidence="1">
    <location>
        <begin position="1"/>
        <end position="30"/>
    </location>
</feature>
<comment type="caution">
    <text evidence="2">The sequence shown here is derived from an EMBL/GenBank/DDBJ whole genome shotgun (WGS) entry which is preliminary data.</text>
</comment>
<dbReference type="EMBL" id="AAYA01000001">
    <property type="protein sequence ID" value="EBA10192.1"/>
    <property type="molecule type" value="Genomic_DNA"/>
</dbReference>
<gene>
    <name evidence="2" type="ORF">SSE37_19342</name>
</gene>
<organism evidence="2 3">
    <name type="scientific">Sagittula stellata (strain ATCC 700073 / DSM 11524 / E-37)</name>
    <dbReference type="NCBI Taxonomy" id="388399"/>
    <lineage>
        <taxon>Bacteria</taxon>
        <taxon>Pseudomonadati</taxon>
        <taxon>Pseudomonadota</taxon>
        <taxon>Alphaproteobacteria</taxon>
        <taxon>Rhodobacterales</taxon>
        <taxon>Roseobacteraceae</taxon>
        <taxon>Sagittula</taxon>
    </lineage>
</organism>
<dbReference type="RefSeq" id="WP_005854822.1">
    <property type="nucleotide sequence ID" value="NZ_AAYA01000001.1"/>
</dbReference>
<proteinExistence type="predicted"/>
<feature type="chain" id="PRO_5002654162" evidence="1">
    <location>
        <begin position="31"/>
        <end position="99"/>
    </location>
</feature>
<dbReference type="AlphaFoldDB" id="A3JXF6"/>
<accession>A3JXF6</accession>
<evidence type="ECO:0000313" key="2">
    <source>
        <dbReference type="EMBL" id="EBA10192.1"/>
    </source>
</evidence>
<keyword evidence="3" id="KW-1185">Reference proteome</keyword>
<keyword evidence="1" id="KW-0732">Signal</keyword>
<reference evidence="2 3" key="1">
    <citation type="submission" date="2006-06" db="EMBL/GenBank/DDBJ databases">
        <authorList>
            <person name="Moran M.A."/>
            <person name="Ferriera S."/>
            <person name="Johnson J."/>
            <person name="Kravitz S."/>
            <person name="Beeson K."/>
            <person name="Sutton G."/>
            <person name="Rogers Y.-H."/>
            <person name="Friedman R."/>
            <person name="Frazier M."/>
            <person name="Venter J.C."/>
        </authorList>
    </citation>
    <scope>NUCLEOTIDE SEQUENCE [LARGE SCALE GENOMIC DNA]</scope>
    <source>
        <strain evidence="2 3">E-37</strain>
    </source>
</reference>